<evidence type="ECO:0000313" key="2">
    <source>
        <dbReference type="Proteomes" id="UP000193484"/>
    </source>
</evidence>
<dbReference type="EMBL" id="LQOJ01000027">
    <property type="protein sequence ID" value="ORV05070.1"/>
    <property type="molecule type" value="Genomic_DNA"/>
</dbReference>
<protein>
    <submittedName>
        <fullName evidence="1">Uncharacterized protein</fullName>
    </submittedName>
</protein>
<name>A0A1X1RG33_MYCFA</name>
<dbReference type="OrthoDB" id="9789109at2"/>
<dbReference type="RefSeq" id="WP_085094602.1">
    <property type="nucleotide sequence ID" value="NZ_AP022603.1"/>
</dbReference>
<accession>A0A1X1RG33</accession>
<dbReference type="InterPro" id="IPR007438">
    <property type="entry name" value="DUF488"/>
</dbReference>
<organism evidence="1 2">
    <name type="scientific">Mycolicibacterium fallax</name>
    <name type="common">Mycobacterium fallax</name>
    <dbReference type="NCBI Taxonomy" id="1793"/>
    <lineage>
        <taxon>Bacteria</taxon>
        <taxon>Bacillati</taxon>
        <taxon>Actinomycetota</taxon>
        <taxon>Actinomycetes</taxon>
        <taxon>Mycobacteriales</taxon>
        <taxon>Mycobacteriaceae</taxon>
        <taxon>Mycolicibacterium</taxon>
    </lineage>
</organism>
<reference evidence="1 2" key="1">
    <citation type="submission" date="2016-01" db="EMBL/GenBank/DDBJ databases">
        <title>The new phylogeny of the genus Mycobacterium.</title>
        <authorList>
            <person name="Tarcisio F."/>
            <person name="Conor M."/>
            <person name="Antonella G."/>
            <person name="Elisabetta G."/>
            <person name="Giulia F.S."/>
            <person name="Sara T."/>
            <person name="Anna F."/>
            <person name="Clotilde B."/>
            <person name="Roberto B."/>
            <person name="Veronica D.S."/>
            <person name="Fabio R."/>
            <person name="Monica P."/>
            <person name="Olivier J."/>
            <person name="Enrico T."/>
            <person name="Nicola S."/>
        </authorList>
    </citation>
    <scope>NUCLEOTIDE SEQUENCE [LARGE SCALE GENOMIC DNA]</scope>
    <source>
        <strain evidence="1 2">DSM 44179</strain>
    </source>
</reference>
<dbReference type="InterPro" id="IPR014519">
    <property type="entry name" value="UCP024492"/>
</dbReference>
<sequence length="178" mass="19273">MLTFGHGRADRDRLAALLTGAGVEHIVDVRRFPGSRANPAAAAGQIEALATELGISYRHEPRFGGRRRLTAAEAATAPDTWWTVPAFRAYAGWTRGPQFRAALTELLETAAPRTTALMCSESLWWRCHRRLIADVLVCECAVAVGHLMHNGTIAEHRPCAGARIGPDGRLIWDGAAAP</sequence>
<dbReference type="PIRSF" id="PIRSF024492">
    <property type="entry name" value="UCP024492"/>
    <property type="match status" value="1"/>
</dbReference>
<dbReference type="STRING" id="1793.AWC04_07250"/>
<dbReference type="Proteomes" id="UP000193484">
    <property type="component" value="Unassembled WGS sequence"/>
</dbReference>
<keyword evidence="2" id="KW-1185">Reference proteome</keyword>
<dbReference type="Pfam" id="PF04343">
    <property type="entry name" value="DUF488"/>
    <property type="match status" value="1"/>
</dbReference>
<dbReference type="PANTHER" id="PTHR39337:SF1">
    <property type="entry name" value="BLR5642 PROTEIN"/>
    <property type="match status" value="1"/>
</dbReference>
<comment type="caution">
    <text evidence="1">The sequence shown here is derived from an EMBL/GenBank/DDBJ whole genome shotgun (WGS) entry which is preliminary data.</text>
</comment>
<evidence type="ECO:0000313" key="1">
    <source>
        <dbReference type="EMBL" id="ORV05070.1"/>
    </source>
</evidence>
<proteinExistence type="predicted"/>
<dbReference type="AlphaFoldDB" id="A0A1X1RG33"/>
<gene>
    <name evidence="1" type="ORF">AWC04_07250</name>
</gene>
<dbReference type="PANTHER" id="PTHR39337">
    <property type="entry name" value="BLR5642 PROTEIN"/>
    <property type="match status" value="1"/>
</dbReference>